<accession>A0A3N2PVA4</accession>
<dbReference type="GeneID" id="39577637"/>
<dbReference type="GO" id="GO:0071555">
    <property type="term" value="P:cell wall organization"/>
    <property type="evidence" value="ECO:0007669"/>
    <property type="project" value="UniProtKB-KW"/>
</dbReference>
<dbReference type="GO" id="GO:0005576">
    <property type="term" value="C:extracellular region"/>
    <property type="evidence" value="ECO:0007669"/>
    <property type="project" value="TreeGrafter"/>
</dbReference>
<evidence type="ECO:0000256" key="8">
    <source>
        <dbReference type="ARBA" id="ARBA00023326"/>
    </source>
</evidence>
<evidence type="ECO:0000256" key="9">
    <source>
        <dbReference type="RuleBase" id="RU361153"/>
    </source>
</evidence>
<evidence type="ECO:0000256" key="2">
    <source>
        <dbReference type="ARBA" id="ARBA00022729"/>
    </source>
</evidence>
<gene>
    <name evidence="12" type="ORF">SODALDRAFT_311126</name>
</gene>
<dbReference type="InterPro" id="IPR016282">
    <property type="entry name" value="Glyco_hydro_5_endoGlcnase_B"/>
</dbReference>
<evidence type="ECO:0000256" key="1">
    <source>
        <dbReference type="ARBA" id="ARBA00005641"/>
    </source>
</evidence>
<dbReference type="InterPro" id="IPR014756">
    <property type="entry name" value="Ig_E-set"/>
</dbReference>
<evidence type="ECO:0000256" key="7">
    <source>
        <dbReference type="ARBA" id="ARBA00023316"/>
    </source>
</evidence>
<dbReference type="UniPathway" id="UPA00164"/>
<keyword evidence="6 9" id="KW-0326">Glycosidase</keyword>
<protein>
    <submittedName>
        <fullName evidence="12">Endoglucanase B</fullName>
    </submittedName>
</protein>
<dbReference type="SUPFAM" id="SSF81296">
    <property type="entry name" value="E set domains"/>
    <property type="match status" value="1"/>
</dbReference>
<evidence type="ECO:0000313" key="12">
    <source>
        <dbReference type="EMBL" id="ROT38420.1"/>
    </source>
</evidence>
<evidence type="ECO:0000256" key="6">
    <source>
        <dbReference type="ARBA" id="ARBA00023295"/>
    </source>
</evidence>
<dbReference type="SUPFAM" id="SSF51445">
    <property type="entry name" value="(Trans)glycosidases"/>
    <property type="match status" value="1"/>
</dbReference>
<dbReference type="Pfam" id="PF00150">
    <property type="entry name" value="Cellulase"/>
    <property type="match status" value="1"/>
</dbReference>
<dbReference type="Gene3D" id="3.20.20.80">
    <property type="entry name" value="Glycosidases"/>
    <property type="match status" value="1"/>
</dbReference>
<dbReference type="RefSeq" id="XP_028466226.1">
    <property type="nucleotide sequence ID" value="XM_028609159.1"/>
</dbReference>
<dbReference type="AlphaFoldDB" id="A0A3N2PVA4"/>
<dbReference type="Pfam" id="PF03442">
    <property type="entry name" value="CBM_X2"/>
    <property type="match status" value="1"/>
</dbReference>
<evidence type="ECO:0000256" key="3">
    <source>
        <dbReference type="ARBA" id="ARBA00022801"/>
    </source>
</evidence>
<dbReference type="Proteomes" id="UP000272025">
    <property type="component" value="Unassembled WGS sequence"/>
</dbReference>
<dbReference type="GO" id="GO:0005978">
    <property type="term" value="P:glycogen biosynthetic process"/>
    <property type="evidence" value="ECO:0007669"/>
    <property type="project" value="UniProtKB-UniPathway"/>
</dbReference>
<reference evidence="12 13" key="1">
    <citation type="journal article" date="2018" name="Mol. Ecol.">
        <title>The obligate alkalophilic soda-lake fungus Sodiomyces alkalinus has shifted to a protein diet.</title>
        <authorList>
            <person name="Grum-Grzhimaylo A.A."/>
            <person name="Falkoski D.L."/>
            <person name="van den Heuvel J."/>
            <person name="Valero-Jimenez C.A."/>
            <person name="Min B."/>
            <person name="Choi I.G."/>
            <person name="Lipzen A."/>
            <person name="Daum C.G."/>
            <person name="Aanen D.K."/>
            <person name="Tsang A."/>
            <person name="Henrissat B."/>
            <person name="Bilanenko E.N."/>
            <person name="de Vries R.P."/>
            <person name="van Kan J.A.L."/>
            <person name="Grigoriev I.V."/>
            <person name="Debets A.J.M."/>
        </authorList>
    </citation>
    <scope>NUCLEOTIDE SEQUENCE [LARGE SCALE GENOMIC DNA]</scope>
    <source>
        <strain evidence="12 13">F11</strain>
    </source>
</reference>
<dbReference type="STRING" id="1314773.A0A3N2PVA4"/>
<sequence length="531" mass="59023">MNPAWNLGNTLDAVPYEGMWNNPPVEDHVFDYVVERGFKGVRIPVTWTNLHSSGAPDWTLDPSWLQRVADVVDMALARDLYVTVNVHHDSWEWADVTLPNANITQIQDRFRAIWEQVGTKLGCVSSLVSFESINEPPADTEAEAQLINEFNEIFVEAVTEAGGFNTQRVLQLTGPVSDAAKTAEWFVPPANIQQPWALQYHYYSPYDFIFGAWGKTTWGSAEDYATLTEELSLVRRAFPDIPLILGEYDASHLNTEPAARWKWFDQVARVSTQHGVALVVWDNGLDHLDRNTGVWRDPVALDIVEAVLRGENNSLPDATTDHGDLEQWSSAFVWNRAGETVGDAELPWLFHGNSLVGVRTQTGASLVQGADYTVSSSAVTFRASFLSRFLGPDVEPGSKANLTLTFSSGAPSVVEVIQWDTPEFLAQPSPALGQDLNIPVQYKGWSMVAAVRAVAEDGTFLFDDWTQWLPPLQQGRITFNGQYFFDGEQVVIRSASLDAVASLGQPVDFEFEFYPRVPGNSITFTVDPADF</sequence>
<dbReference type="InterPro" id="IPR013783">
    <property type="entry name" value="Ig-like_fold"/>
</dbReference>
<evidence type="ECO:0000256" key="4">
    <source>
        <dbReference type="ARBA" id="ARBA00023001"/>
    </source>
</evidence>
<dbReference type="PANTHER" id="PTHR31297">
    <property type="entry name" value="GLUCAN ENDO-1,6-BETA-GLUCOSIDASE B"/>
    <property type="match status" value="1"/>
</dbReference>
<comment type="similarity">
    <text evidence="1 9">Belongs to the glycosyl hydrolase 5 (cellulase A) family.</text>
</comment>
<dbReference type="InterPro" id="IPR050386">
    <property type="entry name" value="Glycosyl_hydrolase_5"/>
</dbReference>
<name>A0A3N2PVA4_SODAK</name>
<organism evidence="12 13">
    <name type="scientific">Sodiomyces alkalinus (strain CBS 110278 / VKM F-3762 / F11)</name>
    <name type="common">Alkaliphilic filamentous fungus</name>
    <dbReference type="NCBI Taxonomy" id="1314773"/>
    <lineage>
        <taxon>Eukaryota</taxon>
        <taxon>Fungi</taxon>
        <taxon>Dikarya</taxon>
        <taxon>Ascomycota</taxon>
        <taxon>Pezizomycotina</taxon>
        <taxon>Sordariomycetes</taxon>
        <taxon>Hypocreomycetidae</taxon>
        <taxon>Glomerellales</taxon>
        <taxon>Plectosphaerellaceae</taxon>
        <taxon>Sodiomyces</taxon>
    </lineage>
</organism>
<feature type="domain" description="Glycoside hydrolase family 5" evidence="10">
    <location>
        <begin position="16"/>
        <end position="284"/>
    </location>
</feature>
<dbReference type="GO" id="GO:0030245">
    <property type="term" value="P:cellulose catabolic process"/>
    <property type="evidence" value="ECO:0007669"/>
    <property type="project" value="UniProtKB-KW"/>
</dbReference>
<feature type="domain" description="Carbohydrate binding X2" evidence="11">
    <location>
        <begin position="329"/>
        <end position="416"/>
    </location>
</feature>
<dbReference type="InterPro" id="IPR001547">
    <property type="entry name" value="Glyco_hydro_5"/>
</dbReference>
<dbReference type="InterPro" id="IPR005102">
    <property type="entry name" value="Carbo-bd_X2"/>
</dbReference>
<keyword evidence="5" id="KW-0119">Carbohydrate metabolism</keyword>
<keyword evidence="2" id="KW-0732">Signal</keyword>
<keyword evidence="13" id="KW-1185">Reference proteome</keyword>
<dbReference type="EMBL" id="ML119055">
    <property type="protein sequence ID" value="ROT38420.1"/>
    <property type="molecule type" value="Genomic_DNA"/>
</dbReference>
<keyword evidence="4" id="KW-0136">Cellulose degradation</keyword>
<evidence type="ECO:0000259" key="10">
    <source>
        <dbReference type="Pfam" id="PF00150"/>
    </source>
</evidence>
<dbReference type="OrthoDB" id="412536at2759"/>
<evidence type="ECO:0000256" key="5">
    <source>
        <dbReference type="ARBA" id="ARBA00023277"/>
    </source>
</evidence>
<dbReference type="GO" id="GO:0008422">
    <property type="term" value="F:beta-glucosidase activity"/>
    <property type="evidence" value="ECO:0007669"/>
    <property type="project" value="TreeGrafter"/>
</dbReference>
<dbReference type="Gene3D" id="2.60.40.10">
    <property type="entry name" value="Immunoglobulins"/>
    <property type="match status" value="1"/>
</dbReference>
<evidence type="ECO:0000313" key="13">
    <source>
        <dbReference type="Proteomes" id="UP000272025"/>
    </source>
</evidence>
<dbReference type="PANTHER" id="PTHR31297:SF41">
    <property type="entry name" value="ENDOGLUCANASE, PUTATIVE (AFU_ORTHOLOGUE AFUA_5G01830)-RELATED"/>
    <property type="match status" value="1"/>
</dbReference>
<dbReference type="InterPro" id="IPR017853">
    <property type="entry name" value="GH"/>
</dbReference>
<dbReference type="PIRSF" id="PIRSF001043">
    <property type="entry name" value="Endoglucanase_B"/>
    <property type="match status" value="1"/>
</dbReference>
<keyword evidence="8" id="KW-0624">Polysaccharide degradation</keyword>
<proteinExistence type="inferred from homology"/>
<evidence type="ECO:0000259" key="11">
    <source>
        <dbReference type="Pfam" id="PF03442"/>
    </source>
</evidence>
<keyword evidence="3 9" id="KW-0378">Hydrolase</keyword>
<dbReference type="GO" id="GO:0009986">
    <property type="term" value="C:cell surface"/>
    <property type="evidence" value="ECO:0007669"/>
    <property type="project" value="TreeGrafter"/>
</dbReference>
<keyword evidence="7" id="KW-0961">Cell wall biogenesis/degradation</keyword>